<dbReference type="KEGG" id="bgt:106054198"/>
<gene>
    <name evidence="6" type="primary">LOC106054198</name>
</gene>
<dbReference type="Pfam" id="PF09751">
    <property type="entry name" value="Es2"/>
    <property type="match status" value="1"/>
</dbReference>
<feature type="region of interest" description="Disordered" evidence="4">
    <location>
        <begin position="106"/>
        <end position="144"/>
    </location>
</feature>
<evidence type="ECO:0000256" key="2">
    <source>
        <dbReference type="ARBA" id="ARBA00009072"/>
    </source>
</evidence>
<dbReference type="PANTHER" id="PTHR12940">
    <property type="entry name" value="ES-2 PROTEIN - RELATED"/>
    <property type="match status" value="1"/>
</dbReference>
<organism evidence="5 6">
    <name type="scientific">Biomphalaria glabrata</name>
    <name type="common">Bloodfluke planorb</name>
    <name type="synonym">Freshwater snail</name>
    <dbReference type="NCBI Taxonomy" id="6526"/>
    <lineage>
        <taxon>Eukaryota</taxon>
        <taxon>Metazoa</taxon>
        <taxon>Spiralia</taxon>
        <taxon>Lophotrochozoa</taxon>
        <taxon>Mollusca</taxon>
        <taxon>Gastropoda</taxon>
        <taxon>Heterobranchia</taxon>
        <taxon>Euthyneura</taxon>
        <taxon>Panpulmonata</taxon>
        <taxon>Hygrophila</taxon>
        <taxon>Lymnaeoidea</taxon>
        <taxon>Planorbidae</taxon>
        <taxon>Biomphalaria</taxon>
    </lineage>
</organism>
<evidence type="ECO:0000256" key="1">
    <source>
        <dbReference type="ARBA" id="ARBA00004123"/>
    </source>
</evidence>
<dbReference type="OrthoDB" id="19679at2759"/>
<accession>A0A9U8DX75</accession>
<dbReference type="OMA" id="AQNDYLD"/>
<dbReference type="PANTHER" id="PTHR12940:SF0">
    <property type="entry name" value="SPLICING FACTOR ESS-2 HOMOLOG"/>
    <property type="match status" value="1"/>
</dbReference>
<feature type="compositionally biased region" description="Polar residues" evidence="4">
    <location>
        <begin position="484"/>
        <end position="499"/>
    </location>
</feature>
<proteinExistence type="inferred from homology"/>
<evidence type="ECO:0000313" key="5">
    <source>
        <dbReference type="Proteomes" id="UP001165740"/>
    </source>
</evidence>
<dbReference type="GO" id="GO:0071013">
    <property type="term" value="C:catalytic step 2 spliceosome"/>
    <property type="evidence" value="ECO:0007669"/>
    <property type="project" value="TreeGrafter"/>
</dbReference>
<feature type="region of interest" description="Disordered" evidence="4">
    <location>
        <begin position="447"/>
        <end position="524"/>
    </location>
</feature>
<dbReference type="InterPro" id="IPR019148">
    <property type="entry name" value="Nuclear_protein_DGCR14_ESS-2"/>
</dbReference>
<evidence type="ECO:0000256" key="4">
    <source>
        <dbReference type="SAM" id="MobiDB-lite"/>
    </source>
</evidence>
<reference evidence="6" key="1">
    <citation type="submission" date="2025-08" db="UniProtKB">
        <authorList>
            <consortium name="RefSeq"/>
        </authorList>
    </citation>
    <scope>IDENTIFICATION</scope>
</reference>
<keyword evidence="3" id="KW-0539">Nucleus</keyword>
<dbReference type="GeneID" id="106054198"/>
<keyword evidence="5" id="KW-1185">Reference proteome</keyword>
<dbReference type="AlphaFoldDB" id="A0A9U8DX75"/>
<name>A0A9U8DX75_BIOGL</name>
<comment type="subcellular location">
    <subcellularLocation>
        <location evidence="1">Nucleus</location>
    </subcellularLocation>
</comment>
<dbReference type="RefSeq" id="XP_013065422.2">
    <property type="nucleotide sequence ID" value="XM_013209968.2"/>
</dbReference>
<feature type="compositionally biased region" description="Basic and acidic residues" evidence="4">
    <location>
        <begin position="383"/>
        <end position="396"/>
    </location>
</feature>
<evidence type="ECO:0000313" key="6">
    <source>
        <dbReference type="RefSeq" id="XP_013065422.2"/>
    </source>
</evidence>
<comment type="similarity">
    <text evidence="2">Belongs to the ESS2 family.</text>
</comment>
<feature type="region of interest" description="Disordered" evidence="4">
    <location>
        <begin position="383"/>
        <end position="420"/>
    </location>
</feature>
<protein>
    <submittedName>
        <fullName evidence="6">Splicing factor ESS-2 homolog</fullName>
    </submittedName>
</protein>
<sequence length="524" mass="58236">MELQTTQNSHTNSVSTVTVTTVSQVSVVPFIFKIPSKRLIKPKKVLTEDEFSQSIGKIIERDFFPDLPNLEAQTEYYEALEKNDLVKLREIQMRFKRPDTGSSDILGSPLTFETPVGRRKTTPAKRKQTDLIHSGASESSEPAEIDEIAEAADKQDRRTSMLSLDSFLARNTSEDSASFAEILKESDRKHRLKHAWIFEKEKEQLAEHENFIALPPIEEQAAITDRPAHINTWKYTNENAVMYVPDGQELSAKEMIEEQKYKPQQIVHENTRFQYNPFNNARSKEAMQKAASFKALINQGKIGHDGKEIQPSQSPQVNGYGFVATPSPAPGVTESPLMTWGEIESTPARLDSNEAMPALTPGPVFRIPAVPKRDRIALELSEKASKAHRAKKEEAIRQVTRRFASPSPSAKIGLSSTERLNSMSPAAQKLASKRLGIKTSTDKALLASYTPTPSPTHRDKTPIRLTPGSRRSQGSLPGSPAIRTPSSQRGSDTPSSTAGSEIPSLTDHLLNLPKRKRKTASDFF</sequence>
<evidence type="ECO:0000256" key="3">
    <source>
        <dbReference type="ARBA" id="ARBA00023242"/>
    </source>
</evidence>
<dbReference type="Proteomes" id="UP001165740">
    <property type="component" value="Chromosome 12"/>
</dbReference>
<feature type="compositionally biased region" description="Basic residues" evidence="4">
    <location>
        <begin position="117"/>
        <end position="126"/>
    </location>
</feature>